<name>A0A2V3J5U0_9FLOR</name>
<dbReference type="EMBL" id="NBIV01000002">
    <property type="protein sequence ID" value="PXF49775.1"/>
    <property type="molecule type" value="Genomic_DNA"/>
</dbReference>
<dbReference type="Pfam" id="PF00291">
    <property type="entry name" value="PALP"/>
    <property type="match status" value="1"/>
</dbReference>
<evidence type="ECO:0000313" key="11">
    <source>
        <dbReference type="Proteomes" id="UP000247409"/>
    </source>
</evidence>
<evidence type="ECO:0000256" key="8">
    <source>
        <dbReference type="ARBA" id="ARBA00023239"/>
    </source>
</evidence>
<dbReference type="GO" id="GO:0003941">
    <property type="term" value="F:L-serine ammonia-lyase activity"/>
    <property type="evidence" value="ECO:0007669"/>
    <property type="project" value="TreeGrafter"/>
</dbReference>
<comment type="cofactor">
    <cofactor evidence="1">
        <name>Ca(2+)</name>
        <dbReference type="ChEBI" id="CHEBI:29108"/>
    </cofactor>
</comment>
<evidence type="ECO:0000256" key="2">
    <source>
        <dbReference type="ARBA" id="ARBA00001933"/>
    </source>
</evidence>
<comment type="similarity">
    <text evidence="5">Belongs to the serine/threonine dehydratase family.</text>
</comment>
<evidence type="ECO:0000256" key="1">
    <source>
        <dbReference type="ARBA" id="ARBA00001913"/>
    </source>
</evidence>
<reference evidence="10 11" key="1">
    <citation type="journal article" date="2018" name="Mol. Biol. Evol.">
        <title>Analysis of the draft genome of the red seaweed Gracilariopsis chorda provides insights into genome size evolution in Rhodophyta.</title>
        <authorList>
            <person name="Lee J."/>
            <person name="Yang E.C."/>
            <person name="Graf L."/>
            <person name="Yang J.H."/>
            <person name="Qiu H."/>
            <person name="Zel Zion U."/>
            <person name="Chan C.X."/>
            <person name="Stephens T.G."/>
            <person name="Weber A.P.M."/>
            <person name="Boo G.H."/>
            <person name="Boo S.M."/>
            <person name="Kim K.M."/>
            <person name="Shin Y."/>
            <person name="Jung M."/>
            <person name="Lee S.J."/>
            <person name="Yim H.S."/>
            <person name="Lee J.H."/>
            <person name="Bhattacharya D."/>
            <person name="Yoon H.S."/>
        </authorList>
    </citation>
    <scope>NUCLEOTIDE SEQUENCE [LARGE SCALE GENOMIC DNA]</scope>
    <source>
        <strain evidence="10 11">SKKU-2015</strain>
        <tissue evidence="10">Whole body</tissue>
    </source>
</reference>
<keyword evidence="11" id="KW-1185">Reference proteome</keyword>
<accession>A0A2V3J5U0</accession>
<evidence type="ECO:0000313" key="10">
    <source>
        <dbReference type="EMBL" id="PXF49775.1"/>
    </source>
</evidence>
<proteinExistence type="inferred from homology"/>
<comment type="cofactor">
    <cofactor evidence="2">
        <name>pyridoxal 5'-phosphate</name>
        <dbReference type="ChEBI" id="CHEBI:597326"/>
    </cofactor>
</comment>
<dbReference type="PROSITE" id="PS00165">
    <property type="entry name" value="DEHYDRATASE_SER_THR"/>
    <property type="match status" value="1"/>
</dbReference>
<organism evidence="10 11">
    <name type="scientific">Gracilariopsis chorda</name>
    <dbReference type="NCBI Taxonomy" id="448386"/>
    <lineage>
        <taxon>Eukaryota</taxon>
        <taxon>Rhodophyta</taxon>
        <taxon>Florideophyceae</taxon>
        <taxon>Rhodymeniophycidae</taxon>
        <taxon>Gracilariales</taxon>
        <taxon>Gracilariaceae</taxon>
        <taxon>Gracilariopsis</taxon>
    </lineage>
</organism>
<dbReference type="InterPro" id="IPR000634">
    <property type="entry name" value="Ser/Thr_deHydtase_PyrdxlP-BS"/>
</dbReference>
<evidence type="ECO:0000256" key="3">
    <source>
        <dbReference type="ARBA" id="ARBA00001936"/>
    </source>
</evidence>
<keyword evidence="8" id="KW-0456">Lyase</keyword>
<gene>
    <name evidence="10" type="ORF">BWQ96_00427</name>
</gene>
<protein>
    <submittedName>
        <fullName evidence="10">Serine racemase</fullName>
    </submittedName>
</protein>
<evidence type="ECO:0000259" key="9">
    <source>
        <dbReference type="Pfam" id="PF00291"/>
    </source>
</evidence>
<evidence type="ECO:0000256" key="4">
    <source>
        <dbReference type="ARBA" id="ARBA00001946"/>
    </source>
</evidence>
<dbReference type="STRING" id="448386.A0A2V3J5U0"/>
<dbReference type="FunFam" id="3.40.50.1100:FF:000007">
    <property type="entry name" value="L-threonine dehydratase catabolic TdcB"/>
    <property type="match status" value="1"/>
</dbReference>
<dbReference type="InterPro" id="IPR001926">
    <property type="entry name" value="TrpB-like_PALP"/>
</dbReference>
<dbReference type="GO" id="GO:0030378">
    <property type="term" value="F:serine racemase activity"/>
    <property type="evidence" value="ECO:0007669"/>
    <property type="project" value="TreeGrafter"/>
</dbReference>
<comment type="cofactor">
    <cofactor evidence="4">
        <name>Mg(2+)</name>
        <dbReference type="ChEBI" id="CHEBI:18420"/>
    </cofactor>
</comment>
<dbReference type="GO" id="GO:0000287">
    <property type="term" value="F:magnesium ion binding"/>
    <property type="evidence" value="ECO:0007669"/>
    <property type="project" value="TreeGrafter"/>
</dbReference>
<comment type="cofactor">
    <cofactor evidence="3">
        <name>Mn(2+)</name>
        <dbReference type="ChEBI" id="CHEBI:29035"/>
    </cofactor>
</comment>
<dbReference type="OrthoDB" id="4418812at2759"/>
<dbReference type="InterPro" id="IPR036052">
    <property type="entry name" value="TrpB-like_PALP_sf"/>
</dbReference>
<dbReference type="PANTHER" id="PTHR43050:SF1">
    <property type="entry name" value="SERINE RACEMASE"/>
    <property type="match status" value="1"/>
</dbReference>
<keyword evidence="7" id="KW-0663">Pyridoxal phosphate</keyword>
<dbReference type="AlphaFoldDB" id="A0A2V3J5U0"/>
<dbReference type="SUPFAM" id="SSF53686">
    <property type="entry name" value="Tryptophan synthase beta subunit-like PLP-dependent enzymes"/>
    <property type="match status" value="1"/>
</dbReference>
<evidence type="ECO:0000256" key="6">
    <source>
        <dbReference type="ARBA" id="ARBA00022842"/>
    </source>
</evidence>
<dbReference type="PANTHER" id="PTHR43050">
    <property type="entry name" value="SERINE / THREONINE RACEMASE FAMILY MEMBER"/>
    <property type="match status" value="1"/>
</dbReference>
<feature type="domain" description="Tryptophan synthase beta chain-like PALP" evidence="9">
    <location>
        <begin position="45"/>
        <end position="332"/>
    </location>
</feature>
<dbReference type="GO" id="GO:0018114">
    <property type="term" value="F:threonine racemase activity"/>
    <property type="evidence" value="ECO:0007669"/>
    <property type="project" value="TreeGrafter"/>
</dbReference>
<dbReference type="Proteomes" id="UP000247409">
    <property type="component" value="Unassembled WGS sequence"/>
</dbReference>
<dbReference type="GO" id="GO:0070179">
    <property type="term" value="P:D-serine biosynthetic process"/>
    <property type="evidence" value="ECO:0007669"/>
    <property type="project" value="TreeGrafter"/>
</dbReference>
<evidence type="ECO:0000256" key="7">
    <source>
        <dbReference type="ARBA" id="ARBA00022898"/>
    </source>
</evidence>
<dbReference type="CDD" id="cd01562">
    <property type="entry name" value="Thr-dehyd"/>
    <property type="match status" value="1"/>
</dbReference>
<comment type="caution">
    <text evidence="10">The sequence shown here is derived from an EMBL/GenBank/DDBJ whole genome shotgun (WGS) entry which is preliminary data.</text>
</comment>
<dbReference type="GO" id="GO:0030170">
    <property type="term" value="F:pyridoxal phosphate binding"/>
    <property type="evidence" value="ECO:0007669"/>
    <property type="project" value="InterPro"/>
</dbReference>
<keyword evidence="6" id="KW-0460">Magnesium</keyword>
<dbReference type="FunFam" id="3.40.50.1100:FF:000005">
    <property type="entry name" value="Threonine dehydratase catabolic"/>
    <property type="match status" value="1"/>
</dbReference>
<sequence length="344" mass="36712">MPSVHESSFKETNVELLVFEASESSGVSFASIKQAAENIRGRAHVTPVLSSKLINQILSAGETEFFFKCENLQKTGSFKFRGAYNALSCLKESDKGRPIVTHSSGNHAQAIAAAAAMHNTTAHVIMPQNASRVKFHAVKSYGAHLTFCRPTTKDRVRTAEQVREAVNGILVSPFEHPGVVAGQGTVGLELMQQVKDLEALVVPIGGGGLISGIAIAAKSCNPKVVVIGAEPTLASTAFQSLQAGERLQATGASDTVADGLKSGIGVLGWQVVCRLVDKVITVSEEDIISSMKLIWERMKLVIEPSAGVGVAAVQSEEFRELRFKRVGIILCGGNVDLDHLPWQN</sequence>
<dbReference type="Gene3D" id="3.40.50.1100">
    <property type="match status" value="2"/>
</dbReference>
<evidence type="ECO:0000256" key="5">
    <source>
        <dbReference type="ARBA" id="ARBA00010869"/>
    </source>
</evidence>
<dbReference type="GO" id="GO:0005524">
    <property type="term" value="F:ATP binding"/>
    <property type="evidence" value="ECO:0007669"/>
    <property type="project" value="TreeGrafter"/>
</dbReference>